<dbReference type="InterPro" id="IPR000120">
    <property type="entry name" value="Amidase"/>
</dbReference>
<dbReference type="InterPro" id="IPR020556">
    <property type="entry name" value="Amidase_CS"/>
</dbReference>
<dbReference type="STRING" id="1231391.GCA_000308195_00376"/>
<dbReference type="Proteomes" id="UP000246145">
    <property type="component" value="Unassembled WGS sequence"/>
</dbReference>
<name>A0A2U1CLH0_9BURK</name>
<dbReference type="PROSITE" id="PS00571">
    <property type="entry name" value="AMIDASES"/>
    <property type="match status" value="1"/>
</dbReference>
<gene>
    <name evidence="3" type="ORF">C7440_2567</name>
</gene>
<proteinExistence type="inferred from homology"/>
<dbReference type="InterPro" id="IPR023631">
    <property type="entry name" value="Amidase_dom"/>
</dbReference>
<organism evidence="3 4">
    <name type="scientific">Pusillimonas noertemannii</name>
    <dbReference type="NCBI Taxonomy" id="305977"/>
    <lineage>
        <taxon>Bacteria</taxon>
        <taxon>Pseudomonadati</taxon>
        <taxon>Pseudomonadota</taxon>
        <taxon>Betaproteobacteria</taxon>
        <taxon>Burkholderiales</taxon>
        <taxon>Alcaligenaceae</taxon>
        <taxon>Pusillimonas</taxon>
    </lineage>
</organism>
<dbReference type="GO" id="GO:0003824">
    <property type="term" value="F:catalytic activity"/>
    <property type="evidence" value="ECO:0007669"/>
    <property type="project" value="InterPro"/>
</dbReference>
<accession>A0A2U1CLH0</accession>
<comment type="caution">
    <text evidence="3">The sequence shown here is derived from an EMBL/GenBank/DDBJ whole genome shotgun (WGS) entry which is preliminary data.</text>
</comment>
<keyword evidence="4" id="KW-1185">Reference proteome</keyword>
<dbReference type="PANTHER" id="PTHR11895">
    <property type="entry name" value="TRANSAMIDASE"/>
    <property type="match status" value="1"/>
</dbReference>
<dbReference type="InterPro" id="IPR036928">
    <property type="entry name" value="AS_sf"/>
</dbReference>
<dbReference type="PANTHER" id="PTHR11895:SF7">
    <property type="entry name" value="GLUTAMYL-TRNA(GLN) AMIDOTRANSFERASE SUBUNIT A, MITOCHONDRIAL"/>
    <property type="match status" value="1"/>
</dbReference>
<evidence type="ECO:0000313" key="4">
    <source>
        <dbReference type="Proteomes" id="UP000246145"/>
    </source>
</evidence>
<evidence type="ECO:0000313" key="3">
    <source>
        <dbReference type="EMBL" id="PVY61834.1"/>
    </source>
</evidence>
<dbReference type="OrthoDB" id="8576090at2"/>
<evidence type="ECO:0000256" key="1">
    <source>
        <dbReference type="ARBA" id="ARBA00009199"/>
    </source>
</evidence>
<dbReference type="SUPFAM" id="SSF75304">
    <property type="entry name" value="Amidase signature (AS) enzymes"/>
    <property type="match status" value="1"/>
</dbReference>
<dbReference type="EMBL" id="QEKO01000003">
    <property type="protein sequence ID" value="PVY61834.1"/>
    <property type="molecule type" value="Genomic_DNA"/>
</dbReference>
<sequence length="461" mass="50074">MNDDLWRLTATRMRELVVRREVSREELVRAHLARIEQVNPKLNALVEQRAEQALAEAREADAGHAGRTDLPLDGIPISIKDHYDVAGMKHTEGLPAMADRRSTVDEVVVRRLRRAGAIVVGKANQPDLQIRWNTISHLYGATLNPRDTSLSAGGSSGGDAAAVASGMAPLGLGLDYGGSIRVPATFCGIYGLRPSAGRTPASSTLPPFDGPPSVDLMSCVGPLARCVEDLWLAYTVIAGSHWSDPATVPVPVSRSGANGRRPRIARMLDQTGALVSPEVAARLDDTAHMLAEAGYEVVDAAIPHARRAPELWAEIIGTELMQTGMPEFGFLLGESNRQHIEAMFSIYNLGSEVRNYIQAFIERRQVQREVAQWMEEHPLVLCPVAGMAAPALDFDHMLDREQTQRLFDRMRNIPWVNLLGLPSVALPNGMQIVGRRFHEAQALEAAAAVQQAIGAASVAEP</sequence>
<evidence type="ECO:0000259" key="2">
    <source>
        <dbReference type="Pfam" id="PF01425"/>
    </source>
</evidence>
<dbReference type="Gene3D" id="3.90.1300.10">
    <property type="entry name" value="Amidase signature (AS) domain"/>
    <property type="match status" value="1"/>
</dbReference>
<dbReference type="AlphaFoldDB" id="A0A2U1CLH0"/>
<dbReference type="RefSeq" id="WP_116518812.1">
    <property type="nucleotide sequence ID" value="NZ_JACCEX010000003.1"/>
</dbReference>
<protein>
    <submittedName>
        <fullName evidence="3">Amidase</fullName>
    </submittedName>
</protein>
<reference evidence="3 4" key="1">
    <citation type="submission" date="2018-04" db="EMBL/GenBank/DDBJ databases">
        <title>Genomic Encyclopedia of Type Strains, Phase IV (KMG-IV): sequencing the most valuable type-strain genomes for metagenomic binning, comparative biology and taxonomic classification.</title>
        <authorList>
            <person name="Goeker M."/>
        </authorList>
    </citation>
    <scope>NUCLEOTIDE SEQUENCE [LARGE SCALE GENOMIC DNA]</scope>
    <source>
        <strain evidence="3 4">DSM 10065</strain>
    </source>
</reference>
<dbReference type="Pfam" id="PF01425">
    <property type="entry name" value="Amidase"/>
    <property type="match status" value="1"/>
</dbReference>
<comment type="similarity">
    <text evidence="1">Belongs to the amidase family.</text>
</comment>
<feature type="domain" description="Amidase" evidence="2">
    <location>
        <begin position="26"/>
        <end position="442"/>
    </location>
</feature>